<feature type="region of interest" description="Disordered" evidence="1">
    <location>
        <begin position="1"/>
        <end position="55"/>
    </location>
</feature>
<dbReference type="EMBL" id="JAEKNR010000217">
    <property type="protein sequence ID" value="MBJ7600686.1"/>
    <property type="molecule type" value="Genomic_DNA"/>
</dbReference>
<dbReference type="AlphaFoldDB" id="A0A934K316"/>
<proteinExistence type="predicted"/>
<dbReference type="Proteomes" id="UP000612893">
    <property type="component" value="Unassembled WGS sequence"/>
</dbReference>
<reference evidence="2" key="1">
    <citation type="submission" date="2020-10" db="EMBL/GenBank/DDBJ databases">
        <title>Ca. Dormibacterota MAGs.</title>
        <authorList>
            <person name="Montgomery K."/>
        </authorList>
    </citation>
    <scope>NUCLEOTIDE SEQUENCE [LARGE SCALE GENOMIC DNA]</scope>
    <source>
        <strain evidence="2">SC8812_S17_10</strain>
    </source>
</reference>
<keyword evidence="3" id="KW-1185">Reference proteome</keyword>
<evidence type="ECO:0000313" key="3">
    <source>
        <dbReference type="Proteomes" id="UP000612893"/>
    </source>
</evidence>
<dbReference type="RefSeq" id="WP_338204622.1">
    <property type="nucleotide sequence ID" value="NZ_JAEKNR010000217.1"/>
</dbReference>
<gene>
    <name evidence="2" type="ORF">JF922_21780</name>
</gene>
<sequence length="55" mass="6420">MSEDLDHLSDHQRARVRARDRKRTPPRVVVDNPGLKKLALHLAEKRRAASSRPRR</sequence>
<protein>
    <submittedName>
        <fullName evidence="2">Uncharacterized protein</fullName>
    </submittedName>
</protein>
<organism evidence="2 3">
    <name type="scientific">Candidatus Nephthysia bennettiae</name>
    <dbReference type="NCBI Taxonomy" id="3127016"/>
    <lineage>
        <taxon>Bacteria</taxon>
        <taxon>Bacillati</taxon>
        <taxon>Candidatus Dormiibacterota</taxon>
        <taxon>Candidatus Dormibacteria</taxon>
        <taxon>Candidatus Dormibacterales</taxon>
        <taxon>Candidatus Dormibacteraceae</taxon>
        <taxon>Candidatus Nephthysia</taxon>
    </lineage>
</organism>
<accession>A0A934K316</accession>
<feature type="compositionally biased region" description="Basic residues" evidence="1">
    <location>
        <begin position="14"/>
        <end position="25"/>
    </location>
</feature>
<evidence type="ECO:0000256" key="1">
    <source>
        <dbReference type="SAM" id="MobiDB-lite"/>
    </source>
</evidence>
<evidence type="ECO:0000313" key="2">
    <source>
        <dbReference type="EMBL" id="MBJ7600686.1"/>
    </source>
</evidence>
<feature type="compositionally biased region" description="Basic and acidic residues" evidence="1">
    <location>
        <begin position="1"/>
        <end position="13"/>
    </location>
</feature>
<name>A0A934K316_9BACT</name>
<comment type="caution">
    <text evidence="2">The sequence shown here is derived from an EMBL/GenBank/DDBJ whole genome shotgun (WGS) entry which is preliminary data.</text>
</comment>